<proteinExistence type="predicted"/>
<dbReference type="PROSITE" id="PS50975">
    <property type="entry name" value="ATP_GRASP"/>
    <property type="match status" value="1"/>
</dbReference>
<dbReference type="InterPro" id="IPR050856">
    <property type="entry name" value="Biotin_carboxylase_complex"/>
</dbReference>
<dbReference type="InterPro" id="IPR016185">
    <property type="entry name" value="PreATP-grasp_dom_sf"/>
</dbReference>
<evidence type="ECO:0000256" key="6">
    <source>
        <dbReference type="ARBA" id="ARBA00023267"/>
    </source>
</evidence>
<dbReference type="Pfam" id="PF00289">
    <property type="entry name" value="Biotin_carb_N"/>
    <property type="match status" value="1"/>
</dbReference>
<dbReference type="InterPro" id="IPR005479">
    <property type="entry name" value="CPAse_ATP-bd"/>
</dbReference>
<dbReference type="FunFam" id="3.30.1490.20:FF:000003">
    <property type="entry name" value="acetyl-CoA carboxylase isoform X1"/>
    <property type="match status" value="1"/>
</dbReference>
<dbReference type="KEGG" id="lnn:F0161_09420"/>
<dbReference type="Pfam" id="PF02785">
    <property type="entry name" value="Biotin_carb_C"/>
    <property type="match status" value="1"/>
</dbReference>
<dbReference type="Proteomes" id="UP000325295">
    <property type="component" value="Chromosome"/>
</dbReference>
<dbReference type="GO" id="GO:0004075">
    <property type="term" value="F:biotin carboxylase activity"/>
    <property type="evidence" value="ECO:0007669"/>
    <property type="project" value="UniProtKB-EC"/>
</dbReference>
<dbReference type="SUPFAM" id="SSF56059">
    <property type="entry name" value="Glutathione synthetase ATP-binding domain-like"/>
    <property type="match status" value="1"/>
</dbReference>
<reference evidence="10 11" key="1">
    <citation type="submission" date="2019-09" db="EMBL/GenBank/DDBJ databases">
        <title>Complete Genome Sequence of Lactobacillus nenjiangensis SH-Y15, isolated from sauerkraut.</title>
        <authorList>
            <person name="Yang H."/>
        </authorList>
    </citation>
    <scope>NUCLEOTIDE SEQUENCE [LARGE SCALE GENOMIC DNA]</scope>
    <source>
        <strain evidence="10 11">SH-Y15</strain>
    </source>
</reference>
<dbReference type="InterPro" id="IPR005481">
    <property type="entry name" value="BC-like_N"/>
</dbReference>
<dbReference type="GO" id="GO:0005524">
    <property type="term" value="F:ATP binding"/>
    <property type="evidence" value="ECO:0007669"/>
    <property type="project" value="UniProtKB-UniRule"/>
</dbReference>
<dbReference type="SMART" id="SM00878">
    <property type="entry name" value="Biotin_carb_C"/>
    <property type="match status" value="1"/>
</dbReference>
<dbReference type="PROSITE" id="PS00867">
    <property type="entry name" value="CPSASE_2"/>
    <property type="match status" value="1"/>
</dbReference>
<feature type="domain" description="Biotin carboxylation" evidence="9">
    <location>
        <begin position="1"/>
        <end position="437"/>
    </location>
</feature>
<dbReference type="InterPro" id="IPR011054">
    <property type="entry name" value="Rudment_hybrid_motif"/>
</dbReference>
<keyword evidence="4 7" id="KW-0067">ATP-binding</keyword>
<protein>
    <recommendedName>
        <fullName evidence="1">biotin carboxylase</fullName>
        <ecNumber evidence="1">6.3.4.14</ecNumber>
    </recommendedName>
</protein>
<evidence type="ECO:0000256" key="7">
    <source>
        <dbReference type="PROSITE-ProRule" id="PRU00409"/>
    </source>
</evidence>
<feature type="domain" description="ATP-grasp" evidence="8">
    <location>
        <begin position="120"/>
        <end position="315"/>
    </location>
</feature>
<dbReference type="EC" id="6.3.4.14" evidence="1"/>
<name>A0A5P1X579_9LACO</name>
<dbReference type="EMBL" id="CP043939">
    <property type="protein sequence ID" value="QER68044.1"/>
    <property type="molecule type" value="Genomic_DNA"/>
</dbReference>
<keyword evidence="2" id="KW-0436">Ligase</keyword>
<dbReference type="GO" id="GO:0046872">
    <property type="term" value="F:metal ion binding"/>
    <property type="evidence" value="ECO:0007669"/>
    <property type="project" value="InterPro"/>
</dbReference>
<dbReference type="Pfam" id="PF02786">
    <property type="entry name" value="CPSase_L_D2"/>
    <property type="match status" value="1"/>
</dbReference>
<dbReference type="Gene3D" id="3.30.470.20">
    <property type="entry name" value="ATP-grasp fold, B domain"/>
    <property type="match status" value="1"/>
</dbReference>
<evidence type="ECO:0000313" key="10">
    <source>
        <dbReference type="EMBL" id="QER68044.1"/>
    </source>
</evidence>
<sequence length="445" mass="48595">MFKKVLIANRGEIACRLIRACQQLNIKTVAVYSTVDKDATFVQMADEAFCIGSSAATASYLNREAVLMAGVIANVDAIHPGYGFLAEDGMFVQMCEQCGIQWLGPRSEIIALMGDKASARKFAASRGVAIIPGTQVIDDTEKITVAATKLGFPLLIKASRGGGGKGIKKVTRLEELDNMVQLAKGESQSAFANGEIYLEKVLTQARHIEIQIIGDQKGHIQILGDRDCTLQIGRQKVIEESTATFITGAQRRELGQAVHQLLDGVGYQGLGTVEFLFCEDRFYFLEMNTRLQVEHGVTEATSGLDVVLLQLQLASGQGKIASENTPTHSGVAIEARISMNLNSKEARLDTFEVPADVRVDTGYQTGDKITPYYDALLAKLIVHGETRMAAIQKMQQALSEVRISGIDTNLELLQQIMDNTKYQQNSFTIETLDAGMVKQYESLTS</sequence>
<organism evidence="10 11">
    <name type="scientific">Paucilactobacillus nenjiangensis</name>
    <dbReference type="NCBI Taxonomy" id="1296540"/>
    <lineage>
        <taxon>Bacteria</taxon>
        <taxon>Bacillati</taxon>
        <taxon>Bacillota</taxon>
        <taxon>Bacilli</taxon>
        <taxon>Lactobacillales</taxon>
        <taxon>Lactobacillaceae</taxon>
        <taxon>Paucilactobacillus</taxon>
    </lineage>
</organism>
<evidence type="ECO:0000259" key="9">
    <source>
        <dbReference type="PROSITE" id="PS50979"/>
    </source>
</evidence>
<dbReference type="PANTHER" id="PTHR18866">
    <property type="entry name" value="CARBOXYLASE:PYRUVATE/ACETYL-COA/PROPIONYL-COA CARBOXYLASE"/>
    <property type="match status" value="1"/>
</dbReference>
<evidence type="ECO:0000256" key="4">
    <source>
        <dbReference type="ARBA" id="ARBA00022840"/>
    </source>
</evidence>
<dbReference type="InterPro" id="IPR011764">
    <property type="entry name" value="Biotin_carboxylation_dom"/>
</dbReference>
<dbReference type="InterPro" id="IPR011761">
    <property type="entry name" value="ATP-grasp"/>
</dbReference>
<evidence type="ECO:0000313" key="11">
    <source>
        <dbReference type="Proteomes" id="UP000325295"/>
    </source>
</evidence>
<dbReference type="PANTHER" id="PTHR18866:SF33">
    <property type="entry name" value="METHYLCROTONOYL-COA CARBOXYLASE SUBUNIT ALPHA, MITOCHONDRIAL-RELATED"/>
    <property type="match status" value="1"/>
</dbReference>
<evidence type="ECO:0000259" key="8">
    <source>
        <dbReference type="PROSITE" id="PS50975"/>
    </source>
</evidence>
<dbReference type="InterPro" id="IPR005482">
    <property type="entry name" value="Biotin_COase_C"/>
</dbReference>
<dbReference type="SUPFAM" id="SSF52440">
    <property type="entry name" value="PreATP-grasp domain"/>
    <property type="match status" value="1"/>
</dbReference>
<evidence type="ECO:0000256" key="2">
    <source>
        <dbReference type="ARBA" id="ARBA00022598"/>
    </source>
</evidence>
<dbReference type="FunFam" id="3.40.50.20:FF:000010">
    <property type="entry name" value="Propionyl-CoA carboxylase subunit alpha"/>
    <property type="match status" value="1"/>
</dbReference>
<accession>A0A5P1X579</accession>
<keyword evidence="3 7" id="KW-0547">Nucleotide-binding</keyword>
<dbReference type="OrthoDB" id="9807469at2"/>
<keyword evidence="6" id="KW-0092">Biotin</keyword>
<gene>
    <name evidence="10" type="ORF">F0161_09420</name>
</gene>
<evidence type="ECO:0000256" key="1">
    <source>
        <dbReference type="ARBA" id="ARBA00013263"/>
    </source>
</evidence>
<dbReference type="PROSITE" id="PS00866">
    <property type="entry name" value="CPSASE_1"/>
    <property type="match status" value="1"/>
</dbReference>
<dbReference type="AlphaFoldDB" id="A0A5P1X579"/>
<keyword evidence="11" id="KW-1185">Reference proteome</keyword>
<evidence type="ECO:0000256" key="3">
    <source>
        <dbReference type="ARBA" id="ARBA00022741"/>
    </source>
</evidence>
<dbReference type="PROSITE" id="PS50979">
    <property type="entry name" value="BC"/>
    <property type="match status" value="1"/>
</dbReference>
<evidence type="ECO:0000256" key="5">
    <source>
        <dbReference type="ARBA" id="ARBA00023211"/>
    </source>
</evidence>
<dbReference type="SUPFAM" id="SSF51246">
    <property type="entry name" value="Rudiment single hybrid motif"/>
    <property type="match status" value="1"/>
</dbReference>
<dbReference type="RefSeq" id="WP_150204407.1">
    <property type="nucleotide sequence ID" value="NZ_CAUQTN010000020.1"/>
</dbReference>
<keyword evidence="5" id="KW-0464">Manganese</keyword>